<dbReference type="EMBL" id="SJPH01000002">
    <property type="protein sequence ID" value="TWT47434.1"/>
    <property type="molecule type" value="Genomic_DNA"/>
</dbReference>
<evidence type="ECO:0000313" key="1">
    <source>
        <dbReference type="EMBL" id="TWT47434.1"/>
    </source>
</evidence>
<dbReference type="Proteomes" id="UP000318995">
    <property type="component" value="Unassembled WGS sequence"/>
</dbReference>
<organism evidence="1 2">
    <name type="scientific">Botrimarina hoheduenensis</name>
    <dbReference type="NCBI Taxonomy" id="2528000"/>
    <lineage>
        <taxon>Bacteria</taxon>
        <taxon>Pseudomonadati</taxon>
        <taxon>Planctomycetota</taxon>
        <taxon>Planctomycetia</taxon>
        <taxon>Pirellulales</taxon>
        <taxon>Lacipirellulaceae</taxon>
        <taxon>Botrimarina</taxon>
    </lineage>
</organism>
<comment type="caution">
    <text evidence="1">The sequence shown here is derived from an EMBL/GenBank/DDBJ whole genome shotgun (WGS) entry which is preliminary data.</text>
</comment>
<gene>
    <name evidence="1" type="ORF">Pla111_10480</name>
</gene>
<sequence length="84" mass="9362">MEPIEGLADDWSRVVDEQGNQLQTVGHHFQRSRPLNNEERGRISREGTCLACHQALPTEDLAAGLLHHVAKYTGQLPHTTAQHS</sequence>
<protein>
    <submittedName>
        <fullName evidence="1">Uncharacterized protein</fullName>
    </submittedName>
</protein>
<accession>A0A5C5W9Z9</accession>
<dbReference type="RefSeq" id="WP_197524770.1">
    <property type="nucleotide sequence ID" value="NZ_SJPH01000002.1"/>
</dbReference>
<proteinExistence type="predicted"/>
<keyword evidence="2" id="KW-1185">Reference proteome</keyword>
<reference evidence="1 2" key="1">
    <citation type="submission" date="2019-02" db="EMBL/GenBank/DDBJ databases">
        <title>Deep-cultivation of Planctomycetes and their phenomic and genomic characterization uncovers novel biology.</title>
        <authorList>
            <person name="Wiegand S."/>
            <person name="Jogler M."/>
            <person name="Boedeker C."/>
            <person name="Pinto D."/>
            <person name="Vollmers J."/>
            <person name="Rivas-Marin E."/>
            <person name="Kohn T."/>
            <person name="Peeters S.H."/>
            <person name="Heuer A."/>
            <person name="Rast P."/>
            <person name="Oberbeckmann S."/>
            <person name="Bunk B."/>
            <person name="Jeske O."/>
            <person name="Meyerdierks A."/>
            <person name="Storesund J.E."/>
            <person name="Kallscheuer N."/>
            <person name="Luecker S."/>
            <person name="Lage O.M."/>
            <person name="Pohl T."/>
            <person name="Merkel B.J."/>
            <person name="Hornburger P."/>
            <person name="Mueller R.-W."/>
            <person name="Bruemmer F."/>
            <person name="Labrenz M."/>
            <person name="Spormann A.M."/>
            <person name="Op Den Camp H."/>
            <person name="Overmann J."/>
            <person name="Amann R."/>
            <person name="Jetten M.S.M."/>
            <person name="Mascher T."/>
            <person name="Medema M.H."/>
            <person name="Devos D.P."/>
            <person name="Kaster A.-K."/>
            <person name="Ovreas L."/>
            <person name="Rohde M."/>
            <person name="Galperin M.Y."/>
            <person name="Jogler C."/>
        </authorList>
    </citation>
    <scope>NUCLEOTIDE SEQUENCE [LARGE SCALE GENOMIC DNA]</scope>
    <source>
        <strain evidence="1 2">Pla111</strain>
    </source>
</reference>
<dbReference type="AlphaFoldDB" id="A0A5C5W9Z9"/>
<name>A0A5C5W9Z9_9BACT</name>
<evidence type="ECO:0000313" key="2">
    <source>
        <dbReference type="Proteomes" id="UP000318995"/>
    </source>
</evidence>